<keyword evidence="2" id="KW-1185">Reference proteome</keyword>
<accession>A0A9N9VBB6</accession>
<reference evidence="1" key="1">
    <citation type="submission" date="2021-10" db="EMBL/GenBank/DDBJ databases">
        <authorList>
            <person name="Piombo E."/>
        </authorList>
    </citation>
    <scope>NUCLEOTIDE SEQUENCE</scope>
</reference>
<dbReference type="Gene3D" id="3.40.50.720">
    <property type="entry name" value="NAD(P)-binding Rossmann-like Domain"/>
    <property type="match status" value="1"/>
</dbReference>
<evidence type="ECO:0000313" key="2">
    <source>
        <dbReference type="Proteomes" id="UP000696573"/>
    </source>
</evidence>
<dbReference type="OrthoDB" id="3535423at2759"/>
<sequence length="251" mass="27367">MKIVVAGSTGFVATEVIRQALSIPDITKIVALGRREISAPAGLRAHSDEAKLQSVVLEDFLNYPDNVKKELEGADAVIWTIAISPSKLKTVTWEETCTISRDYAIKGIETITHLPREGKTQPLRFIYMSGSNAERNQAKKPLLMGDYLLMRGDAETKILTYAKESNGLVEAQVTKTGIVEDPNKINPVAKVGRAFLRSLVGLHKVNVEDAAAALLDQTIKGFTKDTLLNEDLVRIGQARLAAEVPAKDSSK</sequence>
<dbReference type="AlphaFoldDB" id="A0A9N9VBB6"/>
<dbReference type="Proteomes" id="UP000696573">
    <property type="component" value="Unassembled WGS sequence"/>
</dbReference>
<dbReference type="InterPro" id="IPR036291">
    <property type="entry name" value="NAD(P)-bd_dom_sf"/>
</dbReference>
<dbReference type="EMBL" id="CABFNQ020000642">
    <property type="protein sequence ID" value="CAH0020352.1"/>
    <property type="molecule type" value="Genomic_DNA"/>
</dbReference>
<evidence type="ECO:0008006" key="3">
    <source>
        <dbReference type="Google" id="ProtNLM"/>
    </source>
</evidence>
<proteinExistence type="predicted"/>
<organism evidence="1 2">
    <name type="scientific">Clonostachys rhizophaga</name>
    <dbReference type="NCBI Taxonomy" id="160324"/>
    <lineage>
        <taxon>Eukaryota</taxon>
        <taxon>Fungi</taxon>
        <taxon>Dikarya</taxon>
        <taxon>Ascomycota</taxon>
        <taxon>Pezizomycotina</taxon>
        <taxon>Sordariomycetes</taxon>
        <taxon>Hypocreomycetidae</taxon>
        <taxon>Hypocreales</taxon>
        <taxon>Bionectriaceae</taxon>
        <taxon>Clonostachys</taxon>
    </lineage>
</organism>
<dbReference type="PANTHER" id="PTHR14097:SF9">
    <property type="entry name" value="EPIMERASE, PUTATIVE (AFU_ORTHOLOGUE AFUA_8G07320)-RELATED"/>
    <property type="match status" value="1"/>
</dbReference>
<dbReference type="PANTHER" id="PTHR14097">
    <property type="entry name" value="OXIDOREDUCTASE HTATIP2"/>
    <property type="match status" value="1"/>
</dbReference>
<dbReference type="SUPFAM" id="SSF51735">
    <property type="entry name" value="NAD(P)-binding Rossmann-fold domains"/>
    <property type="match status" value="1"/>
</dbReference>
<evidence type="ECO:0000313" key="1">
    <source>
        <dbReference type="EMBL" id="CAH0020352.1"/>
    </source>
</evidence>
<comment type="caution">
    <text evidence="1">The sequence shown here is derived from an EMBL/GenBank/DDBJ whole genome shotgun (WGS) entry which is preliminary data.</text>
</comment>
<gene>
    <name evidence="1" type="ORF">CRHIZ90672A_00013852</name>
</gene>
<protein>
    <recommendedName>
        <fullName evidence="3">NAD(P)-binding domain-containing protein</fullName>
    </recommendedName>
</protein>
<name>A0A9N9VBB6_9HYPO</name>